<keyword evidence="3" id="KW-1185">Reference proteome</keyword>
<feature type="compositionally biased region" description="Acidic residues" evidence="2">
    <location>
        <begin position="251"/>
        <end position="261"/>
    </location>
</feature>
<evidence type="ECO:0000256" key="1">
    <source>
        <dbReference type="SAM" id="Coils"/>
    </source>
</evidence>
<reference evidence="4" key="1">
    <citation type="submission" date="2022-11" db="UniProtKB">
        <authorList>
            <consortium name="WormBaseParasite"/>
        </authorList>
    </citation>
    <scope>IDENTIFICATION</scope>
</reference>
<proteinExistence type="predicted"/>
<dbReference type="Proteomes" id="UP000887560">
    <property type="component" value="Unplaced"/>
</dbReference>
<organism evidence="3 4">
    <name type="scientific">Meloidogyne floridensis</name>
    <dbReference type="NCBI Taxonomy" id="298350"/>
    <lineage>
        <taxon>Eukaryota</taxon>
        <taxon>Metazoa</taxon>
        <taxon>Ecdysozoa</taxon>
        <taxon>Nematoda</taxon>
        <taxon>Chromadorea</taxon>
        <taxon>Rhabditida</taxon>
        <taxon>Tylenchina</taxon>
        <taxon>Tylenchomorpha</taxon>
        <taxon>Tylenchoidea</taxon>
        <taxon>Meloidogynidae</taxon>
        <taxon>Meloidogyninae</taxon>
        <taxon>Meloidogyne</taxon>
    </lineage>
</organism>
<evidence type="ECO:0000313" key="4">
    <source>
        <dbReference type="WBParaSite" id="scf7180000419104.g3380"/>
    </source>
</evidence>
<feature type="compositionally biased region" description="Polar residues" evidence="2">
    <location>
        <begin position="190"/>
        <end position="219"/>
    </location>
</feature>
<feature type="region of interest" description="Disordered" evidence="2">
    <location>
        <begin position="188"/>
        <end position="261"/>
    </location>
</feature>
<protein>
    <submittedName>
        <fullName evidence="4">Uncharacterized protein</fullName>
    </submittedName>
</protein>
<sequence length="261" mass="30686">LLFLRFVVDDKWKNDFQKVDELHKNEVEDVRNLLQAEQQTKFEQFQLEYEQTLKEYENKLAEMKSQFVEQEEKHLLNESQRNRRLMDELTSRSYELQLKNEELAKLRSENRELQLKVETIAEKDVQIIKLENKNSELREGVYRLKQIEKNLISQIDVLNHQLSQAINKTKEIEKDKEILEYRLTDDFKSPRSSTTTTPLNFHTRTPLITTGERPNSSCLSLGLPDPSPGEEGGNPVLFADHQPQRTIDFGEVNEEEDSVPQ</sequence>
<dbReference type="AlphaFoldDB" id="A0A915NP60"/>
<name>A0A915NP60_9BILA</name>
<keyword evidence="1" id="KW-0175">Coiled coil</keyword>
<feature type="coiled-coil region" evidence="1">
    <location>
        <begin position="42"/>
        <end position="123"/>
    </location>
</feature>
<evidence type="ECO:0000313" key="3">
    <source>
        <dbReference type="Proteomes" id="UP000887560"/>
    </source>
</evidence>
<dbReference type="WBParaSite" id="scf7180000419104.g3380">
    <property type="protein sequence ID" value="scf7180000419104.g3380"/>
    <property type="gene ID" value="scf7180000419104.g3380"/>
</dbReference>
<evidence type="ECO:0000256" key="2">
    <source>
        <dbReference type="SAM" id="MobiDB-lite"/>
    </source>
</evidence>
<accession>A0A915NP60</accession>